<dbReference type="Proteomes" id="UP000198233">
    <property type="component" value="Chromosome"/>
</dbReference>
<dbReference type="RefSeq" id="WP_088904255.1">
    <property type="nucleotide sequence ID" value="NZ_CP022272.1"/>
</dbReference>
<evidence type="ECO:0000313" key="5">
    <source>
        <dbReference type="EMBL" id="ASJ96249.1"/>
    </source>
</evidence>
<keyword evidence="2 3" id="KW-0802">TPR repeat</keyword>
<evidence type="ECO:0000256" key="2">
    <source>
        <dbReference type="ARBA" id="ARBA00022803"/>
    </source>
</evidence>
<dbReference type="Pfam" id="PF07719">
    <property type="entry name" value="TPR_2"/>
    <property type="match status" value="1"/>
</dbReference>
<dbReference type="EMBL" id="CP022272">
    <property type="protein sequence ID" value="ASJ96249.1"/>
    <property type="molecule type" value="Genomic_DNA"/>
</dbReference>
<evidence type="ECO:0000256" key="4">
    <source>
        <dbReference type="SAM" id="SignalP"/>
    </source>
</evidence>
<dbReference type="PROSITE" id="PS50005">
    <property type="entry name" value="TPR"/>
    <property type="match status" value="1"/>
</dbReference>
<sequence>MIFSPFRLHFISLLALLSLSACVSQPKQEAKIDKFDLIKQLDTSLLGQKPEIESIDKILFINEKEKSRFLRYYDAHQDIAGHYRIYDYLEGRLGSFNYYGQTYNANDTLIQNAGNCMSLAVLTKAYANLVGIELKYIEETSSPVFFQSTELQLISNHVKTKLMDPNFEPKAGSLYFYEPGLVVDYFPSRNSRAKGNISENEFMAMYYQNQAADALEQKTYTRAAWIAIEGLTLAPKRVELINLLAVIFRHLNAPQQAESLYLYGLAIDNDDLNLLINYKVLMVTQGRTLEARALQQRIDKADDPSPFRWIMLANEHYQNADYPGALRYYTKAIELAPYMPQAYAGKAKALYLMGKPLAARHAITQALDKTHEVELQLRYQAKLAQLSQD</sequence>
<dbReference type="Gene3D" id="1.25.40.10">
    <property type="entry name" value="Tetratricopeptide repeat domain"/>
    <property type="match status" value="2"/>
</dbReference>
<dbReference type="SUPFAM" id="SSF48452">
    <property type="entry name" value="TPR-like"/>
    <property type="match status" value="1"/>
</dbReference>
<dbReference type="InterPro" id="IPR019734">
    <property type="entry name" value="TPR_rpt"/>
</dbReference>
<reference evidence="5 6" key="1">
    <citation type="submission" date="2017-06" db="EMBL/GenBank/DDBJ databases">
        <title>Complete genome sequence of Shewanella marisflavi EP1 associated with anaerobic 2,4-dinitrotoluene reduction and salt tolerance.</title>
        <authorList>
            <person name="Huang J."/>
        </authorList>
    </citation>
    <scope>NUCLEOTIDE SEQUENCE [LARGE SCALE GENOMIC DNA]</scope>
    <source>
        <strain evidence="5 6">EP1</strain>
    </source>
</reference>
<evidence type="ECO:0000313" key="6">
    <source>
        <dbReference type="Proteomes" id="UP000198233"/>
    </source>
</evidence>
<organism evidence="5 6">
    <name type="scientific">Shewanella marisflavi</name>
    <dbReference type="NCBI Taxonomy" id="260364"/>
    <lineage>
        <taxon>Bacteria</taxon>
        <taxon>Pseudomonadati</taxon>
        <taxon>Pseudomonadota</taxon>
        <taxon>Gammaproteobacteria</taxon>
        <taxon>Alteromonadales</taxon>
        <taxon>Shewanellaceae</taxon>
        <taxon>Shewanella</taxon>
    </lineage>
</organism>
<dbReference type="AlphaFoldDB" id="A0AAC9XN39"/>
<keyword evidence="4" id="KW-0732">Signal</keyword>
<evidence type="ECO:0000256" key="1">
    <source>
        <dbReference type="ARBA" id="ARBA00022737"/>
    </source>
</evidence>
<dbReference type="InterPro" id="IPR011990">
    <property type="entry name" value="TPR-like_helical_dom_sf"/>
</dbReference>
<name>A0AAC9XN39_9GAMM</name>
<keyword evidence="1" id="KW-0677">Repeat</keyword>
<dbReference type="KEGG" id="smav:CFF01_06420"/>
<evidence type="ECO:0000256" key="3">
    <source>
        <dbReference type="PROSITE-ProRule" id="PRU00339"/>
    </source>
</evidence>
<protein>
    <recommendedName>
        <fullName evidence="7">Tetratricopeptide repeat protein</fullName>
    </recommendedName>
</protein>
<dbReference type="SMART" id="SM00028">
    <property type="entry name" value="TPR"/>
    <property type="match status" value="3"/>
</dbReference>
<feature type="repeat" description="TPR" evidence="3">
    <location>
        <begin position="306"/>
        <end position="339"/>
    </location>
</feature>
<evidence type="ECO:0008006" key="7">
    <source>
        <dbReference type="Google" id="ProtNLM"/>
    </source>
</evidence>
<gene>
    <name evidence="5" type="ORF">CFF01_06420</name>
</gene>
<feature type="chain" id="PRO_5042030061" description="Tetratricopeptide repeat protein" evidence="4">
    <location>
        <begin position="24"/>
        <end position="389"/>
    </location>
</feature>
<accession>A0AAC9XN39</accession>
<proteinExistence type="predicted"/>
<dbReference type="InterPro" id="IPR013105">
    <property type="entry name" value="TPR_2"/>
</dbReference>
<feature type="signal peptide" evidence="4">
    <location>
        <begin position="1"/>
        <end position="23"/>
    </location>
</feature>
<dbReference type="PROSITE" id="PS51257">
    <property type="entry name" value="PROKAR_LIPOPROTEIN"/>
    <property type="match status" value="1"/>
</dbReference>